<keyword evidence="1" id="KW-0472">Membrane</keyword>
<proteinExistence type="predicted"/>
<organism evidence="2 3">
    <name type="scientific">Pseudorhodoferax soli</name>
    <dbReference type="NCBI Taxonomy" id="545864"/>
    <lineage>
        <taxon>Bacteria</taxon>
        <taxon>Pseudomonadati</taxon>
        <taxon>Pseudomonadota</taxon>
        <taxon>Betaproteobacteria</taxon>
        <taxon>Burkholderiales</taxon>
        <taxon>Comamonadaceae</taxon>
    </lineage>
</organism>
<dbReference type="RefSeq" id="WP_114471600.1">
    <property type="nucleotide sequence ID" value="NZ_QPJK01000011.1"/>
</dbReference>
<protein>
    <submittedName>
        <fullName evidence="2">Uncharacterized protein</fullName>
    </submittedName>
</protein>
<evidence type="ECO:0000313" key="2">
    <source>
        <dbReference type="EMBL" id="RCW66243.1"/>
    </source>
</evidence>
<feature type="transmembrane region" description="Helical" evidence="1">
    <location>
        <begin position="61"/>
        <end position="82"/>
    </location>
</feature>
<comment type="caution">
    <text evidence="2">The sequence shown here is derived from an EMBL/GenBank/DDBJ whole genome shotgun (WGS) entry which is preliminary data.</text>
</comment>
<feature type="transmembrane region" description="Helical" evidence="1">
    <location>
        <begin position="14"/>
        <end position="35"/>
    </location>
</feature>
<dbReference type="Proteomes" id="UP000252884">
    <property type="component" value="Unassembled WGS sequence"/>
</dbReference>
<evidence type="ECO:0000313" key="3">
    <source>
        <dbReference type="Proteomes" id="UP000252884"/>
    </source>
</evidence>
<name>A0A368XE46_9BURK</name>
<gene>
    <name evidence="2" type="ORF">DES41_111201</name>
</gene>
<reference evidence="2 3" key="1">
    <citation type="submission" date="2018-07" db="EMBL/GenBank/DDBJ databases">
        <title>Genomic Encyclopedia of Type Strains, Phase IV (KMG-IV): sequencing the most valuable type-strain genomes for metagenomic binning, comparative biology and taxonomic classification.</title>
        <authorList>
            <person name="Goeker M."/>
        </authorList>
    </citation>
    <scope>NUCLEOTIDE SEQUENCE [LARGE SCALE GENOMIC DNA]</scope>
    <source>
        <strain evidence="2 3">DSM 21634</strain>
    </source>
</reference>
<evidence type="ECO:0000256" key="1">
    <source>
        <dbReference type="SAM" id="Phobius"/>
    </source>
</evidence>
<accession>A0A368XE46</accession>
<keyword evidence="1" id="KW-0812">Transmembrane</keyword>
<sequence length="94" mass="10312">MTNARDDFDQRRRYVGWALMLLGTIAAVSGARYVVGFEPLPVAASPDNILMFLDFNRYFGVWPGMIGIVSGVGFLVIGLLVLKGLVRPLPANEQ</sequence>
<dbReference type="AlphaFoldDB" id="A0A368XE46"/>
<dbReference type="EMBL" id="QPJK01000011">
    <property type="protein sequence ID" value="RCW66243.1"/>
    <property type="molecule type" value="Genomic_DNA"/>
</dbReference>
<keyword evidence="1" id="KW-1133">Transmembrane helix</keyword>
<dbReference type="OrthoDB" id="9790598at2"/>
<keyword evidence="3" id="KW-1185">Reference proteome</keyword>